<organism evidence="3 4">
    <name type="scientific">Laccaria amethystina LaAM-08-1</name>
    <dbReference type="NCBI Taxonomy" id="1095629"/>
    <lineage>
        <taxon>Eukaryota</taxon>
        <taxon>Fungi</taxon>
        <taxon>Dikarya</taxon>
        <taxon>Basidiomycota</taxon>
        <taxon>Agaricomycotina</taxon>
        <taxon>Agaricomycetes</taxon>
        <taxon>Agaricomycetidae</taxon>
        <taxon>Agaricales</taxon>
        <taxon>Agaricineae</taxon>
        <taxon>Hydnangiaceae</taxon>
        <taxon>Laccaria</taxon>
    </lineage>
</organism>
<sequence>MSQGTFELFPAPSNTLVKSLLPTPRIWPGASPAAISRLRWILEDNHIQHQIFTNSLRFHNHTAHAALARWSLGADETILDASYQRTASIALPLFRSPQTISKDNWKDHLADTQYYHAYLAFFIEELKQKSFSEVLEEYLFATSSNFAPLRGKQPQMLNRFLDGLMHPMIHVGHGLEFGLPGTVAEGLAMAAGHYALSTQLIPASLFSAEELESDVAAQAHPSAKKVDAFTVFARIIGDRRFETPFGVEPPRLYASLMKRHGTLIKEYIDQWDLEGNVVDKIEELMWIAVTIYGVGGYSSDAGFIPDFFFMHFVTSVIFLPSILAHLKLQSQLLLLRSYFSVCIGWYVWRRRPAINILHFYESTEAANPLPHPLPRIRSDSSDSSPPPRASTYNSWSSILGASMTHSDDHLPKLQRTLNHCSELFGDRKAGYFSTSELKGAELLDGTLFLRAAKLTATWMESLTENQPPWNRSWKL</sequence>
<dbReference type="Proteomes" id="UP000054477">
    <property type="component" value="Unassembled WGS sequence"/>
</dbReference>
<dbReference type="Pfam" id="PF14027">
    <property type="entry name" value="Questin_oxidase"/>
    <property type="match status" value="1"/>
</dbReference>
<evidence type="ECO:0000256" key="2">
    <source>
        <dbReference type="SAM" id="MobiDB-lite"/>
    </source>
</evidence>
<keyword evidence="4" id="KW-1185">Reference proteome</keyword>
<reference evidence="4" key="2">
    <citation type="submission" date="2015-01" db="EMBL/GenBank/DDBJ databases">
        <title>Evolutionary Origins and Diversification of the Mycorrhizal Mutualists.</title>
        <authorList>
            <consortium name="DOE Joint Genome Institute"/>
            <consortium name="Mycorrhizal Genomics Consortium"/>
            <person name="Kohler A."/>
            <person name="Kuo A."/>
            <person name="Nagy L.G."/>
            <person name="Floudas D."/>
            <person name="Copeland A."/>
            <person name="Barry K.W."/>
            <person name="Cichocki N."/>
            <person name="Veneault-Fourrey C."/>
            <person name="LaButti K."/>
            <person name="Lindquist E.A."/>
            <person name="Lipzen A."/>
            <person name="Lundell T."/>
            <person name="Morin E."/>
            <person name="Murat C."/>
            <person name="Riley R."/>
            <person name="Ohm R."/>
            <person name="Sun H."/>
            <person name="Tunlid A."/>
            <person name="Henrissat B."/>
            <person name="Grigoriev I.V."/>
            <person name="Hibbett D.S."/>
            <person name="Martin F."/>
        </authorList>
    </citation>
    <scope>NUCLEOTIDE SEQUENCE [LARGE SCALE GENOMIC DNA]</scope>
    <source>
        <strain evidence="4">LaAM-08-1</strain>
    </source>
</reference>
<dbReference type="GO" id="GO:0016491">
    <property type="term" value="F:oxidoreductase activity"/>
    <property type="evidence" value="ECO:0007669"/>
    <property type="project" value="UniProtKB-KW"/>
</dbReference>
<dbReference type="PANTHER" id="PTHR35870">
    <property type="entry name" value="PROTEIN, PUTATIVE (AFU_ORTHOLOGUE AFUA_5G03330)-RELATED"/>
    <property type="match status" value="1"/>
</dbReference>
<reference evidence="3 4" key="1">
    <citation type="submission" date="2014-04" db="EMBL/GenBank/DDBJ databases">
        <authorList>
            <consortium name="DOE Joint Genome Institute"/>
            <person name="Kuo A."/>
            <person name="Kohler A."/>
            <person name="Nagy L.G."/>
            <person name="Floudas D."/>
            <person name="Copeland A."/>
            <person name="Barry K.W."/>
            <person name="Cichocki N."/>
            <person name="Veneault-Fourrey C."/>
            <person name="LaButti K."/>
            <person name="Lindquist E.A."/>
            <person name="Lipzen A."/>
            <person name="Lundell T."/>
            <person name="Morin E."/>
            <person name="Murat C."/>
            <person name="Sun H."/>
            <person name="Tunlid A."/>
            <person name="Henrissat B."/>
            <person name="Grigoriev I.V."/>
            <person name="Hibbett D.S."/>
            <person name="Martin F."/>
            <person name="Nordberg H.P."/>
            <person name="Cantor M.N."/>
            <person name="Hua S.X."/>
        </authorList>
    </citation>
    <scope>NUCLEOTIDE SEQUENCE [LARGE SCALE GENOMIC DNA]</scope>
    <source>
        <strain evidence="3 4">LaAM-08-1</strain>
    </source>
</reference>
<keyword evidence="1" id="KW-0560">Oxidoreductase</keyword>
<evidence type="ECO:0000256" key="1">
    <source>
        <dbReference type="ARBA" id="ARBA00023002"/>
    </source>
</evidence>
<proteinExistence type="predicted"/>
<dbReference type="HOGENOM" id="CLU_019145_1_0_1"/>
<dbReference type="EMBL" id="KN838569">
    <property type="protein sequence ID" value="KIK04431.1"/>
    <property type="molecule type" value="Genomic_DNA"/>
</dbReference>
<name>A0A0C9XHJ6_9AGAR</name>
<gene>
    <name evidence="3" type="ORF">K443DRAFT_130812</name>
</gene>
<evidence type="ECO:0000313" key="4">
    <source>
        <dbReference type="Proteomes" id="UP000054477"/>
    </source>
</evidence>
<protein>
    <submittedName>
        <fullName evidence="3">Uncharacterized protein</fullName>
    </submittedName>
</protein>
<feature type="region of interest" description="Disordered" evidence="2">
    <location>
        <begin position="371"/>
        <end position="391"/>
    </location>
</feature>
<dbReference type="InterPro" id="IPR025337">
    <property type="entry name" value="Questin_oxidase-like"/>
</dbReference>
<accession>A0A0C9XHJ6</accession>
<evidence type="ECO:0000313" key="3">
    <source>
        <dbReference type="EMBL" id="KIK04431.1"/>
    </source>
</evidence>
<dbReference type="AlphaFoldDB" id="A0A0C9XHJ6"/>
<dbReference type="OrthoDB" id="10004862at2759"/>
<dbReference type="STRING" id="1095629.A0A0C9XHJ6"/>
<dbReference type="PANTHER" id="PTHR35870:SF1">
    <property type="entry name" value="PROTEIN, PUTATIVE (AFU_ORTHOLOGUE AFUA_5G03330)-RELATED"/>
    <property type="match status" value="1"/>
</dbReference>